<name>A0A481YQH9_9VIRU</name>
<dbReference type="EMBL" id="MK500285">
    <property type="protein sequence ID" value="QBK84681.1"/>
    <property type="molecule type" value="Genomic_DNA"/>
</dbReference>
<gene>
    <name evidence="1" type="ORF">LCDPAC01_01620</name>
</gene>
<reference evidence="1" key="1">
    <citation type="journal article" date="2019" name="MBio">
        <title>Virus Genomes from Deep Sea Sediments Expand the Ocean Megavirome and Support Independent Origins of Viral Gigantism.</title>
        <authorList>
            <person name="Backstrom D."/>
            <person name="Yutin N."/>
            <person name="Jorgensen S.L."/>
            <person name="Dharamshi J."/>
            <person name="Homa F."/>
            <person name="Zaremba-Niedwiedzka K."/>
            <person name="Spang A."/>
            <person name="Wolf Y.I."/>
            <person name="Koonin E.V."/>
            <person name="Ettema T.J."/>
        </authorList>
    </citation>
    <scope>NUCLEOTIDE SEQUENCE</scope>
</reference>
<accession>A0A481YQH9</accession>
<organism evidence="1">
    <name type="scientific">Pithovirus LCDPAC01</name>
    <dbReference type="NCBI Taxonomy" id="2506600"/>
    <lineage>
        <taxon>Viruses</taxon>
        <taxon>Pithoviruses</taxon>
    </lineage>
</organism>
<evidence type="ECO:0000313" key="1">
    <source>
        <dbReference type="EMBL" id="QBK84681.1"/>
    </source>
</evidence>
<sequence length="354" mass="41716">MEKDRKIEVYFGSGSARVSKKRSVLDKGELLISKTYMSLHPMFHSKIRRVVSCLNNGKKLHMSNLIDLEIVKITLDIVSQFKFQIYVDELTELLTSTLPSVNALESYLSIALNYLKGSNQNLMIRNIAIVIYKYPNRIPRNFSDDFKRLLKRRPESQIVTSFKKYGRILRVDQKKQIFLVLEKYSEPITRGFKRRKVVAINNDQRHEIFTFYGEYSISSSNTITFSNFLPMNKHSCFIYQDSCTFEDFTNYHTSLYIRYSNATRTPIIIDPFYDTLTKGKYALFPKYNPLVYVKGTQEYPFIGYDSNNELLLFRTEEKLKLSKEIHLIFPHYNALEKTLPDEHLFVKSFKLFYN</sequence>
<protein>
    <submittedName>
        <fullName evidence="1">Uncharacterized protein</fullName>
    </submittedName>
</protein>
<proteinExistence type="predicted"/>